<reference evidence="1 2" key="1">
    <citation type="submission" date="2019-12" db="EMBL/GenBank/DDBJ databases">
        <title>Strain KN286 was isolated from seawater, which was collected from Caroline Seamount in the tropical western Pacific.</title>
        <authorList>
            <person name="Wang Q."/>
        </authorList>
    </citation>
    <scope>NUCLEOTIDE SEQUENCE [LARGE SCALE GENOMIC DNA]</scope>
    <source>
        <strain evidence="1 2">KN286</strain>
    </source>
</reference>
<dbReference type="EMBL" id="WUWG01000001">
    <property type="protein sequence ID" value="MXU63953.1"/>
    <property type="molecule type" value="Genomic_DNA"/>
</dbReference>
<evidence type="ECO:0000313" key="2">
    <source>
        <dbReference type="Proteomes" id="UP000436016"/>
    </source>
</evidence>
<dbReference type="GO" id="GO:0008725">
    <property type="term" value="F:DNA-3-methyladenine glycosylase activity"/>
    <property type="evidence" value="ECO:0007669"/>
    <property type="project" value="InterPro"/>
</dbReference>
<comment type="caution">
    <text evidence="1">The sequence shown here is derived from an EMBL/GenBank/DDBJ whole genome shotgun (WGS) entry which is preliminary data.</text>
</comment>
<dbReference type="Gene3D" id="1.10.340.30">
    <property type="entry name" value="Hypothetical protein, domain 2"/>
    <property type="match status" value="1"/>
</dbReference>
<dbReference type="AlphaFoldDB" id="A0A6B0TSG8"/>
<gene>
    <name evidence="1" type="ORF">GSH16_00740</name>
</gene>
<proteinExistence type="predicted"/>
<dbReference type="Pfam" id="PF03352">
    <property type="entry name" value="Adenine_glyco"/>
    <property type="match status" value="1"/>
</dbReference>
<dbReference type="PANTHER" id="PTHR30037">
    <property type="entry name" value="DNA-3-METHYLADENINE GLYCOSYLASE 1"/>
    <property type="match status" value="1"/>
</dbReference>
<dbReference type="InterPro" id="IPR011257">
    <property type="entry name" value="DNA_glycosylase"/>
</dbReference>
<name>A0A6B0TSG8_9RHOB</name>
<dbReference type="InterPro" id="IPR052891">
    <property type="entry name" value="DNA-3mA_glycosylase"/>
</dbReference>
<sequence length="226" mass="24482">MQSFATIRARAEDRKGGAGALEDLLAAHPGHGPGSDAAIATLGDDRILSEFSRKVFQAGFNWSVVDKKWPGFETAFHGFDPARCAMMSDEDLDRHLSDTEIIRNAAKILSIRDNAVFFTDLAKEHGSAAKFLADWPGDDLVGLWDVLKKRGSRLGGLTGQLALRWIGKDSFVLGGDVVEALRRAGVVDGPTGSKRAQAAIQAAFNDWKAESGESYTRMSRILAYSV</sequence>
<dbReference type="GO" id="GO:0006284">
    <property type="term" value="P:base-excision repair"/>
    <property type="evidence" value="ECO:0007669"/>
    <property type="project" value="InterPro"/>
</dbReference>
<accession>A0A6B0TSG8</accession>
<dbReference type="SUPFAM" id="SSF48150">
    <property type="entry name" value="DNA-glycosylase"/>
    <property type="match status" value="1"/>
</dbReference>
<evidence type="ECO:0000313" key="1">
    <source>
        <dbReference type="EMBL" id="MXU63953.1"/>
    </source>
</evidence>
<organism evidence="1 2">
    <name type="scientific">Oceanomicrobium pacificus</name>
    <dbReference type="NCBI Taxonomy" id="2692916"/>
    <lineage>
        <taxon>Bacteria</taxon>
        <taxon>Pseudomonadati</taxon>
        <taxon>Pseudomonadota</taxon>
        <taxon>Alphaproteobacteria</taxon>
        <taxon>Rhodobacterales</taxon>
        <taxon>Paracoccaceae</taxon>
        <taxon>Oceanomicrobium</taxon>
    </lineage>
</organism>
<dbReference type="RefSeq" id="WP_160850945.1">
    <property type="nucleotide sequence ID" value="NZ_WUWG01000001.1"/>
</dbReference>
<dbReference type="InterPro" id="IPR005019">
    <property type="entry name" value="Adenine_glyco"/>
</dbReference>
<protein>
    <submittedName>
        <fullName evidence="1">3-methyladenine DNA glycosylase</fullName>
    </submittedName>
</protein>
<dbReference type="Proteomes" id="UP000436016">
    <property type="component" value="Unassembled WGS sequence"/>
</dbReference>
<keyword evidence="2" id="KW-1185">Reference proteome</keyword>
<dbReference type="PANTHER" id="PTHR30037:SF3">
    <property type="entry name" value="BLR0857 PROTEIN"/>
    <property type="match status" value="1"/>
</dbReference>